<sequence length="243" mass="29392">MYPHNQYIIFFLSSNKKTNFKKNNIKNFYQAKIEAIKIHKYAPNSFYCGCKIIWKEKKGIPDLLSCGYKVRKNKNRATRIEWEHVVPAWQFGNKKTCWKKGGRKKCKNNKEYKFFESDLHNLQPSIGEINADRSNFMYGLLNHHYDLKQYGKCKMRIDFKKKIAEPPEQARGSIARTYFYMHKKYKFYLSKAQKKLFKIWNKNYPVTEWECKRDQLIFNVQGNHNQYVYTMCEKYKLHLTLKK</sequence>
<accession>A0A4D6Y4W1</accession>
<reference evidence="4 5" key="1">
    <citation type="submission" date="2018-12" db="EMBL/GenBank/DDBJ databases">
        <authorList>
            <person name="Chong R.A."/>
        </authorList>
    </citation>
    <scope>NUCLEOTIDE SEQUENCE [LARGE SCALE GENOMIC DNA]</scope>
    <source>
        <strain evidence="4 5">Mst</strain>
    </source>
</reference>
<protein>
    <submittedName>
        <fullName evidence="4">Deoxyribonuclease I</fullName>
    </submittedName>
</protein>
<keyword evidence="2" id="KW-0540">Nuclease</keyword>
<keyword evidence="3" id="KW-0378">Hydrolase</keyword>
<gene>
    <name evidence="4" type="ORF">D9V75_01970</name>
</gene>
<evidence type="ECO:0000313" key="5">
    <source>
        <dbReference type="Proteomes" id="UP000298673"/>
    </source>
</evidence>
<proteinExistence type="inferred from homology"/>
<dbReference type="PANTHER" id="PTHR33607:SF2">
    <property type="entry name" value="ENDONUCLEASE-1"/>
    <property type="match status" value="1"/>
</dbReference>
<evidence type="ECO:0000256" key="3">
    <source>
        <dbReference type="ARBA" id="ARBA00022801"/>
    </source>
</evidence>
<evidence type="ECO:0000256" key="2">
    <source>
        <dbReference type="ARBA" id="ARBA00022722"/>
    </source>
</evidence>
<comment type="similarity">
    <text evidence="1">Belongs to the EndA/NucM nuclease family.</text>
</comment>
<dbReference type="SUPFAM" id="SSF54060">
    <property type="entry name" value="His-Me finger endonucleases"/>
    <property type="match status" value="1"/>
</dbReference>
<organism evidence="4 5">
    <name type="scientific">Buchnera aphidicola</name>
    <name type="common">Muscaphis stroyani</name>
    <dbReference type="NCBI Taxonomy" id="1241869"/>
    <lineage>
        <taxon>Bacteria</taxon>
        <taxon>Pseudomonadati</taxon>
        <taxon>Pseudomonadota</taxon>
        <taxon>Gammaproteobacteria</taxon>
        <taxon>Enterobacterales</taxon>
        <taxon>Erwiniaceae</taxon>
        <taxon>Buchnera</taxon>
    </lineage>
</organism>
<dbReference type="Proteomes" id="UP000298673">
    <property type="component" value="Chromosome"/>
</dbReference>
<reference evidence="4 5" key="2">
    <citation type="submission" date="2019-05" db="EMBL/GenBank/DDBJ databases">
        <title>Genome evolution of the obligate endosymbiont Buchnera aphidicola.</title>
        <authorList>
            <person name="Moran N.A."/>
        </authorList>
    </citation>
    <scope>NUCLEOTIDE SEQUENCE [LARGE SCALE GENOMIC DNA]</scope>
    <source>
        <strain evidence="4 5">Mst</strain>
    </source>
</reference>
<dbReference type="PANTHER" id="PTHR33607">
    <property type="entry name" value="ENDONUCLEASE-1"/>
    <property type="match status" value="1"/>
</dbReference>
<dbReference type="Pfam" id="PF04231">
    <property type="entry name" value="Endonuclease_1"/>
    <property type="match status" value="1"/>
</dbReference>
<dbReference type="GO" id="GO:0004518">
    <property type="term" value="F:nuclease activity"/>
    <property type="evidence" value="ECO:0007669"/>
    <property type="project" value="UniProtKB-KW"/>
</dbReference>
<name>A0A4D6Y4W1_9GAMM</name>
<evidence type="ECO:0000313" key="4">
    <source>
        <dbReference type="EMBL" id="QCI24462.1"/>
    </source>
</evidence>
<dbReference type="InterPro" id="IPR044925">
    <property type="entry name" value="His-Me_finger_sf"/>
</dbReference>
<dbReference type="AlphaFoldDB" id="A0A4D6Y4W1"/>
<dbReference type="EMBL" id="CP034861">
    <property type="protein sequence ID" value="QCI24462.1"/>
    <property type="molecule type" value="Genomic_DNA"/>
</dbReference>
<dbReference type="InterPro" id="IPR007346">
    <property type="entry name" value="Endonuclease-I"/>
</dbReference>
<evidence type="ECO:0000256" key="1">
    <source>
        <dbReference type="ARBA" id="ARBA00006429"/>
    </source>
</evidence>
<dbReference type="OrthoDB" id="9800417at2"/>
<dbReference type="GO" id="GO:0016787">
    <property type="term" value="F:hydrolase activity"/>
    <property type="evidence" value="ECO:0007669"/>
    <property type="project" value="UniProtKB-KW"/>
</dbReference>